<sequence>MWEITNTIKEPIIKIYPYGSRVYGTATSKSDYDFMAIAKTKDTKLDYTFECDNVSVHVVSEYLFIKRIKEQHISYLECIFQDVNDEYTKHFKLDLEKLRRSISAISSNSFVKCKKKMNDGEIYIGKKSMFHSIRIIMFGIQIAKYGAIVDYQCANLYYDRVMSMKEWDTIQEEFQPRYNRFKSEFRLLAPLESDERRKG</sequence>
<dbReference type="InterPro" id="IPR043519">
    <property type="entry name" value="NT_sf"/>
</dbReference>
<organism evidence="2 3">
    <name type="scientific">Bacillus phage vB_BanS_Nate</name>
    <dbReference type="NCBI Taxonomy" id="2894788"/>
    <lineage>
        <taxon>Viruses</taxon>
        <taxon>Duplodnaviria</taxon>
        <taxon>Heunggongvirae</taxon>
        <taxon>Uroviricota</taxon>
        <taxon>Caudoviricetes</taxon>
        <taxon>Joanripponvirinae</taxon>
        <taxon>Natevirus</taxon>
        <taxon>Natevirus nate</taxon>
    </lineage>
</organism>
<evidence type="ECO:0000313" key="3">
    <source>
        <dbReference type="Proteomes" id="UP000827544"/>
    </source>
</evidence>
<dbReference type="InterPro" id="IPR002934">
    <property type="entry name" value="Polymerase_NTP_transf_dom"/>
</dbReference>
<dbReference type="GO" id="GO:0016779">
    <property type="term" value="F:nucleotidyltransferase activity"/>
    <property type="evidence" value="ECO:0007669"/>
    <property type="project" value="InterPro"/>
</dbReference>
<keyword evidence="3" id="KW-1185">Reference proteome</keyword>
<dbReference type="EMBL" id="OK499992">
    <property type="protein sequence ID" value="UGO51020.1"/>
    <property type="molecule type" value="Genomic_DNA"/>
</dbReference>
<proteinExistence type="predicted"/>
<evidence type="ECO:0000313" key="2">
    <source>
        <dbReference type="EMBL" id="UGO51020.1"/>
    </source>
</evidence>
<gene>
    <name evidence="2" type="ORF">NATE_167</name>
</gene>
<dbReference type="SUPFAM" id="SSF81301">
    <property type="entry name" value="Nucleotidyltransferase"/>
    <property type="match status" value="1"/>
</dbReference>
<dbReference type="Gene3D" id="3.30.460.10">
    <property type="entry name" value="Beta Polymerase, domain 2"/>
    <property type="match status" value="1"/>
</dbReference>
<name>A0AAE8YUI7_9CAUD</name>
<protein>
    <submittedName>
        <fullName evidence="2">Nucleotidyltransferase</fullName>
    </submittedName>
</protein>
<accession>A0AAE8YUI7</accession>
<dbReference type="Pfam" id="PF01909">
    <property type="entry name" value="NTP_transf_2"/>
    <property type="match status" value="1"/>
</dbReference>
<feature type="domain" description="Polymerase nucleotidyl transferase" evidence="1">
    <location>
        <begin position="9"/>
        <end position="69"/>
    </location>
</feature>
<dbReference type="CDD" id="cd05403">
    <property type="entry name" value="NT_KNTase_like"/>
    <property type="match status" value="1"/>
</dbReference>
<reference evidence="2" key="1">
    <citation type="submission" date="2021-10" db="EMBL/GenBank/DDBJ databases">
        <authorList>
            <person name="Lavering E.D."/>
            <person name="James R."/>
            <person name="Fairholm J.D."/>
            <person name="Ogilvie B.H."/>
            <person name="Thurgood T.L."/>
            <person name="Robison R.A."/>
            <person name="Grose J.H."/>
        </authorList>
    </citation>
    <scope>NUCLEOTIDE SEQUENCE</scope>
</reference>
<evidence type="ECO:0000259" key="1">
    <source>
        <dbReference type="Pfam" id="PF01909"/>
    </source>
</evidence>
<dbReference type="Proteomes" id="UP000827544">
    <property type="component" value="Segment"/>
</dbReference>